<keyword evidence="4 5" id="KW-0119">Carbohydrate metabolism</keyword>
<sequence>MAASKVLAGAQVVLPTGTLSNGRVIVDGTRITGSAPADAEIVDLAPGHWVVPGFVDIHNHGGGGASFTSGTVEDVLKGVHTHRLHGTTTVVASTVTGEMDFLAQRAGVLSELAEQGDIAGIHFEGPFISPCRKGAHSEALLRDPDPADVRKLMDAARGRAKMFTLATELPGGIDSVRLLAEHGVIAAIGHTDASYEQTVEAIDAGATVATHLYNAMPGLGHREPGPIAALLEDERITVELINDGTHLHPAAFELAFHHAGAARTALITDAMDAAGFGDGRYMLGPLEVEVADSVARLVDGGSIAGSTLTLDRAFKRSVTVDGLPVEDVVRAISANPARLLGMYDKVGSLEPGKDADLVVLDAEFDLVGVMRKGAWVVAPN</sequence>
<dbReference type="Gene3D" id="2.30.40.10">
    <property type="entry name" value="Urease, subunit C, domain 1"/>
    <property type="match status" value="1"/>
</dbReference>
<feature type="domain" description="Amidohydrolase-related" evidence="6">
    <location>
        <begin position="49"/>
        <end position="376"/>
    </location>
</feature>
<dbReference type="SUPFAM" id="SSF51338">
    <property type="entry name" value="Composite domain of metallo-dependent hydrolases"/>
    <property type="match status" value="1"/>
</dbReference>
<dbReference type="Gene3D" id="3.20.20.140">
    <property type="entry name" value="Metal-dependent hydrolases"/>
    <property type="match status" value="1"/>
</dbReference>
<dbReference type="Pfam" id="PF01979">
    <property type="entry name" value="Amidohydro_1"/>
    <property type="match status" value="1"/>
</dbReference>
<name>A0ABP6MED0_9ACTN</name>
<comment type="caution">
    <text evidence="7">The sequence shown here is derived from an EMBL/GenBank/DDBJ whole genome shotgun (WGS) entry which is preliminary data.</text>
</comment>
<dbReference type="CDD" id="cd00854">
    <property type="entry name" value="NagA"/>
    <property type="match status" value="1"/>
</dbReference>
<dbReference type="InterPro" id="IPR032466">
    <property type="entry name" value="Metal_Hydrolase"/>
</dbReference>
<evidence type="ECO:0000256" key="1">
    <source>
        <dbReference type="ARBA" id="ARBA00010716"/>
    </source>
</evidence>
<proteinExistence type="inferred from homology"/>
<dbReference type="Proteomes" id="UP001501637">
    <property type="component" value="Unassembled WGS sequence"/>
</dbReference>
<evidence type="ECO:0000259" key="6">
    <source>
        <dbReference type="Pfam" id="PF01979"/>
    </source>
</evidence>
<dbReference type="PIRSF" id="PIRSF038994">
    <property type="entry name" value="NagA"/>
    <property type="match status" value="1"/>
</dbReference>
<keyword evidence="2" id="KW-0479">Metal-binding</keyword>
<dbReference type="SUPFAM" id="SSF51556">
    <property type="entry name" value="Metallo-dependent hydrolases"/>
    <property type="match status" value="1"/>
</dbReference>
<dbReference type="InterPro" id="IPR003764">
    <property type="entry name" value="GlcNAc_6-P_deAcase"/>
</dbReference>
<reference evidence="8" key="1">
    <citation type="journal article" date="2019" name="Int. J. Syst. Evol. Microbiol.">
        <title>The Global Catalogue of Microorganisms (GCM) 10K type strain sequencing project: providing services to taxonomists for standard genome sequencing and annotation.</title>
        <authorList>
            <consortium name="The Broad Institute Genomics Platform"/>
            <consortium name="The Broad Institute Genome Sequencing Center for Infectious Disease"/>
            <person name="Wu L."/>
            <person name="Ma J."/>
        </authorList>
    </citation>
    <scope>NUCLEOTIDE SEQUENCE [LARGE SCALE GENOMIC DNA]</scope>
    <source>
        <strain evidence="8">JCM 9092</strain>
    </source>
</reference>
<evidence type="ECO:0000256" key="3">
    <source>
        <dbReference type="ARBA" id="ARBA00022801"/>
    </source>
</evidence>
<evidence type="ECO:0000313" key="8">
    <source>
        <dbReference type="Proteomes" id="UP001501637"/>
    </source>
</evidence>
<accession>A0ABP6MED0</accession>
<dbReference type="NCBIfam" id="TIGR00221">
    <property type="entry name" value="nagA"/>
    <property type="match status" value="1"/>
</dbReference>
<evidence type="ECO:0000313" key="7">
    <source>
        <dbReference type="EMBL" id="GAA3101601.1"/>
    </source>
</evidence>
<evidence type="ECO:0000256" key="4">
    <source>
        <dbReference type="ARBA" id="ARBA00023277"/>
    </source>
</evidence>
<dbReference type="InterPro" id="IPR006680">
    <property type="entry name" value="Amidohydro-rel"/>
</dbReference>
<evidence type="ECO:0000256" key="5">
    <source>
        <dbReference type="PIRNR" id="PIRNR038994"/>
    </source>
</evidence>
<protein>
    <submittedName>
        <fullName evidence="7">N-acetylglucosamine-6-phosphate deacetylase</fullName>
    </submittedName>
</protein>
<organism evidence="7 8">
    <name type="scientific">Streptomyces rectiviolaceus</name>
    <dbReference type="NCBI Taxonomy" id="332591"/>
    <lineage>
        <taxon>Bacteria</taxon>
        <taxon>Bacillati</taxon>
        <taxon>Actinomycetota</taxon>
        <taxon>Actinomycetes</taxon>
        <taxon>Kitasatosporales</taxon>
        <taxon>Streptomycetaceae</taxon>
        <taxon>Streptomyces</taxon>
    </lineage>
</organism>
<gene>
    <name evidence="7" type="primary">nagA</name>
    <name evidence="7" type="ORF">GCM10010449_25940</name>
</gene>
<dbReference type="RefSeq" id="WP_344520860.1">
    <property type="nucleotide sequence ID" value="NZ_BAAAUG010000038.1"/>
</dbReference>
<keyword evidence="8" id="KW-1185">Reference proteome</keyword>
<dbReference type="EMBL" id="BAAAUG010000038">
    <property type="protein sequence ID" value="GAA3101601.1"/>
    <property type="molecule type" value="Genomic_DNA"/>
</dbReference>
<keyword evidence="3 5" id="KW-0378">Hydrolase</keyword>
<dbReference type="PANTHER" id="PTHR11113">
    <property type="entry name" value="N-ACETYLGLUCOSAMINE-6-PHOSPHATE DEACETYLASE"/>
    <property type="match status" value="1"/>
</dbReference>
<dbReference type="PANTHER" id="PTHR11113:SF14">
    <property type="entry name" value="N-ACETYLGLUCOSAMINE-6-PHOSPHATE DEACETYLASE"/>
    <property type="match status" value="1"/>
</dbReference>
<dbReference type="InterPro" id="IPR011059">
    <property type="entry name" value="Metal-dep_hydrolase_composite"/>
</dbReference>
<comment type="similarity">
    <text evidence="1 5">Belongs to the metallo-dependent hydrolases superfamily. NagA family.</text>
</comment>
<evidence type="ECO:0000256" key="2">
    <source>
        <dbReference type="ARBA" id="ARBA00022723"/>
    </source>
</evidence>